<dbReference type="Pfam" id="PF00872">
    <property type="entry name" value="Transposase_mut"/>
    <property type="match status" value="1"/>
</dbReference>
<keyword evidence="5 6" id="KW-0233">DNA recombination</keyword>
<name>Q0RZE2_RHOJR</name>
<evidence type="ECO:0000256" key="4">
    <source>
        <dbReference type="ARBA" id="ARBA00023125"/>
    </source>
</evidence>
<evidence type="ECO:0000256" key="1">
    <source>
        <dbReference type="ARBA" id="ARBA00002190"/>
    </source>
</evidence>
<dbReference type="GO" id="GO:0004803">
    <property type="term" value="F:transposase activity"/>
    <property type="evidence" value="ECO:0007669"/>
    <property type="project" value="UniProtKB-UniRule"/>
</dbReference>
<dbReference type="PATRIC" id="fig|101510.16.peg.7644"/>
<dbReference type="GO" id="GO:0003677">
    <property type="term" value="F:DNA binding"/>
    <property type="evidence" value="ECO:0007669"/>
    <property type="project" value="UniProtKB-UniRule"/>
</dbReference>
<dbReference type="PANTHER" id="PTHR33217">
    <property type="entry name" value="TRANSPOSASE FOR INSERTION SEQUENCE ELEMENT IS1081"/>
    <property type="match status" value="1"/>
</dbReference>
<gene>
    <name evidence="7" type="ordered locus">RHA1_ro08300</name>
</gene>
<evidence type="ECO:0000256" key="2">
    <source>
        <dbReference type="ARBA" id="ARBA00010961"/>
    </source>
</evidence>
<organism evidence="7 8">
    <name type="scientific">Rhodococcus jostii (strain RHA1)</name>
    <dbReference type="NCBI Taxonomy" id="101510"/>
    <lineage>
        <taxon>Bacteria</taxon>
        <taxon>Bacillati</taxon>
        <taxon>Actinomycetota</taxon>
        <taxon>Actinomycetes</taxon>
        <taxon>Mycobacteriales</taxon>
        <taxon>Nocardiaceae</taxon>
        <taxon>Rhodococcus</taxon>
    </lineage>
</organism>
<evidence type="ECO:0000313" key="8">
    <source>
        <dbReference type="Proteomes" id="UP000008710"/>
    </source>
</evidence>
<comment type="similarity">
    <text evidence="2 6">Belongs to the transposase mutator family.</text>
</comment>
<accession>Q0RZE2</accession>
<dbReference type="KEGG" id="rha:RHA1_ro08300"/>
<dbReference type="PANTHER" id="PTHR33217:SF8">
    <property type="entry name" value="MUTATOR FAMILY TRANSPOSASE"/>
    <property type="match status" value="1"/>
</dbReference>
<dbReference type="EMBL" id="CP000432">
    <property type="protein sequence ID" value="ABG99344.1"/>
    <property type="molecule type" value="Genomic_DNA"/>
</dbReference>
<protein>
    <recommendedName>
        <fullName evidence="6">Mutator family transposase</fullName>
    </recommendedName>
</protein>
<evidence type="ECO:0000256" key="3">
    <source>
        <dbReference type="ARBA" id="ARBA00022578"/>
    </source>
</evidence>
<reference evidence="8" key="1">
    <citation type="journal article" date="2006" name="Proc. Natl. Acad. Sci. U.S.A.">
        <title>The complete genome of Rhodococcus sp. RHA1 provides insights into a catabolic powerhouse.</title>
        <authorList>
            <person name="McLeod M.P."/>
            <person name="Warren R.L."/>
            <person name="Hsiao W.W.L."/>
            <person name="Araki N."/>
            <person name="Myhre M."/>
            <person name="Fernandes C."/>
            <person name="Miyazawa D."/>
            <person name="Wong W."/>
            <person name="Lillquist A.L."/>
            <person name="Wang D."/>
            <person name="Dosanjh M."/>
            <person name="Hara H."/>
            <person name="Petrescu A."/>
            <person name="Morin R.D."/>
            <person name="Yang G."/>
            <person name="Stott J.M."/>
            <person name="Schein J.E."/>
            <person name="Shin H."/>
            <person name="Smailus D."/>
            <person name="Siddiqui A.S."/>
            <person name="Marra M.A."/>
            <person name="Jones S.J.M."/>
            <person name="Holt R."/>
            <person name="Brinkman F.S.L."/>
            <person name="Miyauchi K."/>
            <person name="Fukuda M."/>
            <person name="Davies J.E."/>
            <person name="Mohn W.W."/>
            <person name="Eltis L.D."/>
        </authorList>
    </citation>
    <scope>NUCLEOTIDE SEQUENCE [LARGE SCALE GENOMIC DNA]</scope>
    <source>
        <strain evidence="8">RHA1</strain>
    </source>
</reference>
<keyword evidence="4 6" id="KW-0238">DNA-binding</keyword>
<keyword evidence="7" id="KW-0614">Plasmid</keyword>
<dbReference type="AlphaFoldDB" id="Q0RZE2"/>
<evidence type="ECO:0000256" key="6">
    <source>
        <dbReference type="RuleBase" id="RU365089"/>
    </source>
</evidence>
<dbReference type="Proteomes" id="UP000008710">
    <property type="component" value="Plasmid pRHL1"/>
</dbReference>
<dbReference type="GO" id="GO:0006313">
    <property type="term" value="P:DNA transposition"/>
    <property type="evidence" value="ECO:0007669"/>
    <property type="project" value="UniProtKB-UniRule"/>
</dbReference>
<keyword evidence="6" id="KW-0814">Transposable element</keyword>
<comment type="function">
    <text evidence="1 6">Required for the transposition of the insertion element.</text>
</comment>
<sequence length="55" mass="5834">MLFIDAIHVKIRDGQVANRPVYVAIGVTTAGEREILGLWAGDGGEGYGTRTGSFP</sequence>
<proteinExistence type="inferred from homology"/>
<keyword evidence="3 6" id="KW-0815">Transposition</keyword>
<geneLocation type="plasmid" evidence="7 8">
    <name>pRHL1</name>
</geneLocation>
<evidence type="ECO:0000313" key="7">
    <source>
        <dbReference type="EMBL" id="ABG99344.1"/>
    </source>
</evidence>
<dbReference type="InterPro" id="IPR001207">
    <property type="entry name" value="Transposase_mutator"/>
</dbReference>
<dbReference type="HOGENOM" id="CLU_3029443_0_0_11"/>
<evidence type="ECO:0000256" key="5">
    <source>
        <dbReference type="ARBA" id="ARBA00023172"/>
    </source>
</evidence>